<accession>A0A915K7B3</accession>
<sequence length="60" mass="7069">MNRPERDLETTVANIEPKDAAMIATRLEYGLLTGIRCNLYVRAIRRQAQENLQYFPFYYA</sequence>
<organism evidence="1 2">
    <name type="scientific">Romanomermis culicivorax</name>
    <name type="common">Nematode worm</name>
    <dbReference type="NCBI Taxonomy" id="13658"/>
    <lineage>
        <taxon>Eukaryota</taxon>
        <taxon>Metazoa</taxon>
        <taxon>Ecdysozoa</taxon>
        <taxon>Nematoda</taxon>
        <taxon>Enoplea</taxon>
        <taxon>Dorylaimia</taxon>
        <taxon>Mermithida</taxon>
        <taxon>Mermithoidea</taxon>
        <taxon>Mermithidae</taxon>
        <taxon>Romanomermis</taxon>
    </lineage>
</organism>
<keyword evidence="1" id="KW-1185">Reference proteome</keyword>
<protein>
    <submittedName>
        <fullName evidence="2">Uncharacterized protein</fullName>
    </submittedName>
</protein>
<reference evidence="2" key="1">
    <citation type="submission" date="2022-11" db="UniProtKB">
        <authorList>
            <consortium name="WormBaseParasite"/>
        </authorList>
    </citation>
    <scope>IDENTIFICATION</scope>
</reference>
<dbReference type="Proteomes" id="UP000887565">
    <property type="component" value="Unplaced"/>
</dbReference>
<dbReference type="WBParaSite" id="nRc.2.0.1.t34591-RA">
    <property type="protein sequence ID" value="nRc.2.0.1.t34591-RA"/>
    <property type="gene ID" value="nRc.2.0.1.g34591"/>
</dbReference>
<evidence type="ECO:0000313" key="1">
    <source>
        <dbReference type="Proteomes" id="UP000887565"/>
    </source>
</evidence>
<name>A0A915K7B3_ROMCU</name>
<proteinExistence type="predicted"/>
<evidence type="ECO:0000313" key="2">
    <source>
        <dbReference type="WBParaSite" id="nRc.2.0.1.t34591-RA"/>
    </source>
</evidence>
<dbReference type="AlphaFoldDB" id="A0A915K7B3"/>